<evidence type="ECO:0000313" key="6">
    <source>
        <dbReference type="Proteomes" id="UP000093391"/>
    </source>
</evidence>
<keyword evidence="6" id="KW-1185">Reference proteome</keyword>
<dbReference type="GO" id="GO:0043565">
    <property type="term" value="F:sequence-specific DNA binding"/>
    <property type="evidence" value="ECO:0007669"/>
    <property type="project" value="InterPro"/>
</dbReference>
<name>A0A1B2LXK1_9GAMM</name>
<dbReference type="InterPro" id="IPR011051">
    <property type="entry name" value="RmlC_Cupin_sf"/>
</dbReference>
<dbReference type="Gene3D" id="2.60.120.10">
    <property type="entry name" value="Jelly Rolls"/>
    <property type="match status" value="1"/>
</dbReference>
<evidence type="ECO:0000256" key="3">
    <source>
        <dbReference type="ARBA" id="ARBA00023163"/>
    </source>
</evidence>
<dbReference type="PANTHER" id="PTHR11019:SF159">
    <property type="entry name" value="TRANSCRIPTIONAL REGULATOR-RELATED"/>
    <property type="match status" value="1"/>
</dbReference>
<dbReference type="Proteomes" id="UP000093391">
    <property type="component" value="Chromosome"/>
</dbReference>
<organism evidence="5 6">
    <name type="scientific">Acinetobacter larvae</name>
    <dbReference type="NCBI Taxonomy" id="1789224"/>
    <lineage>
        <taxon>Bacteria</taxon>
        <taxon>Pseudomonadati</taxon>
        <taxon>Pseudomonadota</taxon>
        <taxon>Gammaproteobacteria</taxon>
        <taxon>Moraxellales</taxon>
        <taxon>Moraxellaceae</taxon>
        <taxon>Acinetobacter</taxon>
    </lineage>
</organism>
<dbReference type="Pfam" id="PF12833">
    <property type="entry name" value="HTH_18"/>
    <property type="match status" value="1"/>
</dbReference>
<dbReference type="STRING" id="1789224.BFG52_04500"/>
<dbReference type="PROSITE" id="PS01124">
    <property type="entry name" value="HTH_ARAC_FAMILY_2"/>
    <property type="match status" value="1"/>
</dbReference>
<dbReference type="PANTHER" id="PTHR11019">
    <property type="entry name" value="HTH-TYPE TRANSCRIPTIONAL REGULATOR NIMR"/>
    <property type="match status" value="1"/>
</dbReference>
<dbReference type="KEGG" id="ala:BFG52_04500"/>
<dbReference type="InterPro" id="IPR009057">
    <property type="entry name" value="Homeodomain-like_sf"/>
</dbReference>
<dbReference type="OrthoDB" id="9804543at2"/>
<protein>
    <submittedName>
        <fullName evidence="5">AraC family transcriptional regulator</fullName>
    </submittedName>
</protein>
<keyword evidence="1" id="KW-0805">Transcription regulation</keyword>
<dbReference type="GO" id="GO:0003700">
    <property type="term" value="F:DNA-binding transcription factor activity"/>
    <property type="evidence" value="ECO:0007669"/>
    <property type="project" value="InterPro"/>
</dbReference>
<proteinExistence type="predicted"/>
<keyword evidence="2" id="KW-0238">DNA-binding</keyword>
<dbReference type="InterPro" id="IPR014710">
    <property type="entry name" value="RmlC-like_jellyroll"/>
</dbReference>
<reference evidence="5 6" key="1">
    <citation type="submission" date="2016-08" db="EMBL/GenBank/DDBJ databases">
        <authorList>
            <person name="Seilhamer J.J."/>
        </authorList>
    </citation>
    <scope>NUCLEOTIDE SEQUENCE [LARGE SCALE GENOMIC DNA]</scope>
    <source>
        <strain evidence="5 6">BRTC-1</strain>
    </source>
</reference>
<sequence>MSAEIQPFFADLIDRPVVMVKMEEQVPDWELAMHQHQKNQFVVTTRGLVTIETARGIWVVPPNSAIWIAANTQHQVKSYGYSSGYVLFVEHIEAFATQEHIQMYHCSSFLKALLQRIESVEYHYHQASDQCLMQCLLDEIAVAVPQSFCLRMPEASRLKKITQHLLQHPADHYTLKQWAEVCCMSERSMTRAFLAATGLSINQWRIKLHSILALQWLMEGDTVQQIAYRLGYDSDASFIVSFKKVMQVSPKKYLKQSATPQLAVAS</sequence>
<evidence type="ECO:0000259" key="4">
    <source>
        <dbReference type="PROSITE" id="PS01124"/>
    </source>
</evidence>
<dbReference type="Pfam" id="PF02311">
    <property type="entry name" value="AraC_binding"/>
    <property type="match status" value="1"/>
</dbReference>
<gene>
    <name evidence="5" type="ORF">BFG52_04500</name>
</gene>
<dbReference type="SUPFAM" id="SSF51182">
    <property type="entry name" value="RmlC-like cupins"/>
    <property type="match status" value="1"/>
</dbReference>
<keyword evidence="3" id="KW-0804">Transcription</keyword>
<evidence type="ECO:0000256" key="2">
    <source>
        <dbReference type="ARBA" id="ARBA00023125"/>
    </source>
</evidence>
<feature type="domain" description="HTH araC/xylS-type" evidence="4">
    <location>
        <begin position="159"/>
        <end position="256"/>
    </location>
</feature>
<dbReference type="SMART" id="SM00342">
    <property type="entry name" value="HTH_ARAC"/>
    <property type="match status" value="1"/>
</dbReference>
<evidence type="ECO:0000256" key="1">
    <source>
        <dbReference type="ARBA" id="ARBA00023015"/>
    </source>
</evidence>
<dbReference type="Gene3D" id="1.10.10.60">
    <property type="entry name" value="Homeodomain-like"/>
    <property type="match status" value="1"/>
</dbReference>
<accession>A0A1B2LXK1</accession>
<dbReference type="AlphaFoldDB" id="A0A1B2LXK1"/>
<evidence type="ECO:0000313" key="5">
    <source>
        <dbReference type="EMBL" id="AOA57692.1"/>
    </source>
</evidence>
<dbReference type="InterPro" id="IPR018060">
    <property type="entry name" value="HTH_AraC"/>
</dbReference>
<dbReference type="RefSeq" id="WP_067553099.1">
    <property type="nucleotide sequence ID" value="NZ_CP016895.1"/>
</dbReference>
<dbReference type="SUPFAM" id="SSF46689">
    <property type="entry name" value="Homeodomain-like"/>
    <property type="match status" value="1"/>
</dbReference>
<dbReference type="EMBL" id="CP016895">
    <property type="protein sequence ID" value="AOA57692.1"/>
    <property type="molecule type" value="Genomic_DNA"/>
</dbReference>
<dbReference type="InterPro" id="IPR003313">
    <property type="entry name" value="AraC-bd"/>
</dbReference>